<evidence type="ECO:0000313" key="2">
    <source>
        <dbReference type="EMBL" id="EFX39988.1"/>
    </source>
</evidence>
<evidence type="ECO:0000313" key="3">
    <source>
        <dbReference type="Proteomes" id="UP000010304"/>
    </source>
</evidence>
<feature type="transmembrane region" description="Helical" evidence="1">
    <location>
        <begin position="18"/>
        <end position="37"/>
    </location>
</feature>
<comment type="caution">
    <text evidence="2">The sequence shown here is derived from an EMBL/GenBank/DDBJ whole genome shotgun (WGS) entry which is preliminary data.</text>
</comment>
<dbReference type="InterPro" id="IPR021560">
    <property type="entry name" value="DUF3021"/>
</dbReference>
<feature type="transmembrane region" description="Helical" evidence="1">
    <location>
        <begin position="100"/>
        <end position="118"/>
    </location>
</feature>
<gene>
    <name evidence="2" type="ORF">HMPREF9180_1445</name>
</gene>
<protein>
    <recommendedName>
        <fullName evidence="4">DUF3021 domain-containing protein</fullName>
    </recommendedName>
</protein>
<keyword evidence="1" id="KW-1133">Transmembrane helix</keyword>
<evidence type="ECO:0000256" key="1">
    <source>
        <dbReference type="SAM" id="Phobius"/>
    </source>
</evidence>
<organism evidence="2 3">
    <name type="scientific">Streptococcus peroris ATCC 700780</name>
    <dbReference type="NCBI Taxonomy" id="888746"/>
    <lineage>
        <taxon>Bacteria</taxon>
        <taxon>Bacillati</taxon>
        <taxon>Bacillota</taxon>
        <taxon>Bacilli</taxon>
        <taxon>Lactobacillales</taxon>
        <taxon>Streptococcaceae</taxon>
        <taxon>Streptococcus</taxon>
    </lineage>
</organism>
<feature type="transmembrane region" description="Helical" evidence="1">
    <location>
        <begin position="72"/>
        <end position="94"/>
    </location>
</feature>
<accession>E8KD90</accession>
<dbReference type="EMBL" id="AEVF01000013">
    <property type="protein sequence ID" value="EFX39988.1"/>
    <property type="molecule type" value="Genomic_DNA"/>
</dbReference>
<reference evidence="2 3" key="1">
    <citation type="submission" date="2010-12" db="EMBL/GenBank/DDBJ databases">
        <authorList>
            <person name="Muzny D."/>
            <person name="Qin X."/>
            <person name="Deng J."/>
            <person name="Jiang H."/>
            <person name="Liu Y."/>
            <person name="Qu J."/>
            <person name="Song X.-Z."/>
            <person name="Zhang L."/>
            <person name="Thornton R."/>
            <person name="Coyle M."/>
            <person name="Francisco L."/>
            <person name="Jackson L."/>
            <person name="Javaid M."/>
            <person name="Korchina V."/>
            <person name="Kovar C."/>
            <person name="Mata R."/>
            <person name="Mathew T."/>
            <person name="Ngo R."/>
            <person name="Nguyen L."/>
            <person name="Nguyen N."/>
            <person name="Okwuonu G."/>
            <person name="Ongeri F."/>
            <person name="Pham C."/>
            <person name="Simmons D."/>
            <person name="Wilczek-Boney K."/>
            <person name="Hale W."/>
            <person name="Jakkamsetti A."/>
            <person name="Pham P."/>
            <person name="Ruth R."/>
            <person name="San Lucas F."/>
            <person name="Warren J."/>
            <person name="Zhang J."/>
            <person name="Zhao Z."/>
            <person name="Zhou C."/>
            <person name="Zhu D."/>
            <person name="Lee S."/>
            <person name="Bess C."/>
            <person name="Blankenburg K."/>
            <person name="Forbes L."/>
            <person name="Fu Q."/>
            <person name="Gubbala S."/>
            <person name="Hirani K."/>
            <person name="Jayaseelan J.C."/>
            <person name="Lara F."/>
            <person name="Munidasa M."/>
            <person name="Palculict T."/>
            <person name="Patil S."/>
            <person name="Pu L.-L."/>
            <person name="Saada N."/>
            <person name="Tang L."/>
            <person name="Weissenberger G."/>
            <person name="Zhu Y."/>
            <person name="Hemphill L."/>
            <person name="Shang Y."/>
            <person name="Youmans B."/>
            <person name="Ayvaz T."/>
            <person name="Ross M."/>
            <person name="Santibanez J."/>
            <person name="Aqrawi P."/>
            <person name="Gross S."/>
            <person name="Joshi V."/>
            <person name="Fowler G."/>
            <person name="Nazareth L."/>
            <person name="Reid J."/>
            <person name="Worley K."/>
            <person name="Petrosino J."/>
            <person name="Highlander S."/>
            <person name="Gibbs R."/>
        </authorList>
    </citation>
    <scope>NUCLEOTIDE SEQUENCE [LARGE SCALE GENOMIC DNA]</scope>
    <source>
        <strain evidence="2 3">ATCC 700780</strain>
    </source>
</reference>
<dbReference type="AlphaFoldDB" id="E8KD90"/>
<dbReference type="STRING" id="888746.HMPREF9180_1445"/>
<dbReference type="HOGENOM" id="CLU_142172_1_0_9"/>
<keyword evidence="3" id="KW-1185">Reference proteome</keyword>
<sequence>MMKRLIAYFVTGMRTGSFFYLGLVLLAHIFPSIIYPAFNVRNILAIFLMSGTMGILSVMIEELEFLAYSLRVVLHILVTAVILVLTCLFFGWGVALLSPVHWLIFLLIYGLIWLYQIWQTHKQTQKINQALKDKRKHVASLEF</sequence>
<proteinExistence type="predicted"/>
<keyword evidence="1" id="KW-0472">Membrane</keyword>
<name>E8KD90_9STRE</name>
<dbReference type="Proteomes" id="UP000010304">
    <property type="component" value="Unassembled WGS sequence"/>
</dbReference>
<dbReference type="Pfam" id="PF11457">
    <property type="entry name" value="DUF3021"/>
    <property type="match status" value="1"/>
</dbReference>
<evidence type="ECO:0008006" key="4">
    <source>
        <dbReference type="Google" id="ProtNLM"/>
    </source>
</evidence>
<feature type="transmembrane region" description="Helical" evidence="1">
    <location>
        <begin position="43"/>
        <end position="60"/>
    </location>
</feature>
<keyword evidence="1" id="KW-0812">Transmembrane</keyword>